<comment type="caution">
    <text evidence="1">The sequence shown here is derived from an EMBL/GenBank/DDBJ whole genome shotgun (WGS) entry which is preliminary data.</text>
</comment>
<dbReference type="RefSeq" id="WP_191704119.1">
    <property type="nucleotide sequence ID" value="NZ_JACSPW010000009.1"/>
</dbReference>
<dbReference type="InterPro" id="IPR025062">
    <property type="entry name" value="DUF4003"/>
</dbReference>
<gene>
    <name evidence="1" type="ORF">H9632_10950</name>
</gene>
<reference evidence="1 2" key="1">
    <citation type="submission" date="2020-08" db="EMBL/GenBank/DDBJ databases">
        <title>A Genomic Blueprint of the Chicken Gut Microbiome.</title>
        <authorList>
            <person name="Gilroy R."/>
            <person name="Ravi A."/>
            <person name="Getino M."/>
            <person name="Pursley I."/>
            <person name="Horton D.L."/>
            <person name="Alikhan N.-F."/>
            <person name="Baker D."/>
            <person name="Gharbi K."/>
            <person name="Hall N."/>
            <person name="Watson M."/>
            <person name="Adriaenssens E.M."/>
            <person name="Foster-Nyarko E."/>
            <person name="Jarju S."/>
            <person name="Secka A."/>
            <person name="Antonio M."/>
            <person name="Oren A."/>
            <person name="Chaudhuri R."/>
            <person name="La Ragione R.M."/>
            <person name="Hildebrand F."/>
            <person name="Pallen M.J."/>
        </authorList>
    </citation>
    <scope>NUCLEOTIDE SEQUENCE [LARGE SCALE GENOMIC DNA]</scope>
    <source>
        <strain evidence="1 2">Sa1YVA6</strain>
    </source>
</reference>
<accession>A0ABR8XNT3</accession>
<evidence type="ECO:0000313" key="1">
    <source>
        <dbReference type="EMBL" id="MBD8033590.1"/>
    </source>
</evidence>
<protein>
    <submittedName>
        <fullName evidence="1">DUF4003 family protein</fullName>
    </submittedName>
</protein>
<keyword evidence="2" id="KW-1185">Reference proteome</keyword>
<proteinExistence type="predicted"/>
<dbReference type="Proteomes" id="UP000600565">
    <property type="component" value="Unassembled WGS sequence"/>
</dbReference>
<organism evidence="1 2">
    <name type="scientific">Solibacillus merdavium</name>
    <dbReference type="NCBI Taxonomy" id="2762218"/>
    <lineage>
        <taxon>Bacteria</taxon>
        <taxon>Bacillati</taxon>
        <taxon>Bacillota</taxon>
        <taxon>Bacilli</taxon>
        <taxon>Bacillales</taxon>
        <taxon>Caryophanaceae</taxon>
        <taxon>Solibacillus</taxon>
    </lineage>
</organism>
<dbReference type="EMBL" id="JACSPW010000009">
    <property type="protein sequence ID" value="MBD8033590.1"/>
    <property type="molecule type" value="Genomic_DNA"/>
</dbReference>
<evidence type="ECO:0000313" key="2">
    <source>
        <dbReference type="Proteomes" id="UP000600565"/>
    </source>
</evidence>
<sequence length="324" mass="37566">MEKSSFIQLLSQNYERMELFFGTNETSNIRIPLASQFTFSRETFNGPKFEDSVKKIHKQKPKKKLLDILSSSNNISALTYRILVHLVLHPEPEQELKRLISNEKLLIKAGFKNSAYQNIAALFLTDEEHAFRAKKLHNEMKKYHYFLTGKDDIPYAVLLTNQSSNYGTMAETMRQYYDGLQKEGFKIGDSLQAMTQLLTLYQEEFQPTLIEYTVAIKQSFTNKKVKVGKKFYPYLALLALVAATSEVVNEIIELSQELMSLSMYAREKEYALMTATHYVLHHLIENNQLADFNDSLLFMQAINMSDFINDMTFFLAFDILDIFI</sequence>
<dbReference type="Pfam" id="PF13170">
    <property type="entry name" value="DUF4003"/>
    <property type="match status" value="1"/>
</dbReference>
<name>A0ABR8XNT3_9BACL</name>